<keyword evidence="3" id="KW-1185">Reference proteome</keyword>
<sequence length="100" mass="11035">MSIYFSEAQRKPDRKSIATRHQVEKQVGDKLGVASTSSPLDTSYNSEPSSATDIDTEELARYPSMSSSEQKAWRAQKLDGVSEKQQAVKEAINKLVTSKA</sequence>
<accession>C2MEI9</accession>
<evidence type="ECO:0000313" key="2">
    <source>
        <dbReference type="EMBL" id="EEK15857.1"/>
    </source>
</evidence>
<dbReference type="STRING" id="596327.PORUE0001_1926"/>
<evidence type="ECO:0000256" key="1">
    <source>
        <dbReference type="SAM" id="MobiDB-lite"/>
    </source>
</evidence>
<feature type="region of interest" description="Disordered" evidence="1">
    <location>
        <begin position="1"/>
        <end position="52"/>
    </location>
</feature>
<comment type="caution">
    <text evidence="2">The sequence shown here is derived from an EMBL/GenBank/DDBJ whole genome shotgun (WGS) entry which is preliminary data.</text>
</comment>
<gene>
    <name evidence="2" type="ORF">PORUE0001_1926</name>
</gene>
<feature type="compositionally biased region" description="Basic and acidic residues" evidence="1">
    <location>
        <begin position="8"/>
        <end position="28"/>
    </location>
</feature>
<organism evidence="2 3">
    <name type="scientific">Porphyromonas uenonis 60-3</name>
    <dbReference type="NCBI Taxonomy" id="596327"/>
    <lineage>
        <taxon>Bacteria</taxon>
        <taxon>Pseudomonadati</taxon>
        <taxon>Bacteroidota</taxon>
        <taxon>Bacteroidia</taxon>
        <taxon>Bacteroidales</taxon>
        <taxon>Porphyromonadaceae</taxon>
        <taxon>Porphyromonas</taxon>
    </lineage>
</organism>
<dbReference type="OrthoDB" id="9935003at2"/>
<dbReference type="AlphaFoldDB" id="C2MEI9"/>
<dbReference type="Proteomes" id="UP000003303">
    <property type="component" value="Unassembled WGS sequence"/>
</dbReference>
<dbReference type="EMBL" id="ACLR01000246">
    <property type="protein sequence ID" value="EEK15857.1"/>
    <property type="molecule type" value="Genomic_DNA"/>
</dbReference>
<proteinExistence type="predicted"/>
<feature type="compositionally biased region" description="Polar residues" evidence="1">
    <location>
        <begin position="34"/>
        <end position="52"/>
    </location>
</feature>
<reference evidence="2 3" key="1">
    <citation type="submission" date="2009-04" db="EMBL/GenBank/DDBJ databases">
        <authorList>
            <person name="Sebastian Y."/>
            <person name="Madupu R."/>
            <person name="Durkin A.S."/>
            <person name="Torralba M."/>
            <person name="Methe B."/>
            <person name="Sutton G.G."/>
            <person name="Strausberg R.L."/>
            <person name="Nelson K.E."/>
        </authorList>
    </citation>
    <scope>NUCLEOTIDE SEQUENCE [LARGE SCALE GENOMIC DNA]</scope>
    <source>
        <strain evidence="2 3">60-3</strain>
    </source>
</reference>
<name>C2MEI9_9PORP</name>
<dbReference type="RefSeq" id="WP_007366273.1">
    <property type="nucleotide sequence ID" value="NZ_ACLR01000246.1"/>
</dbReference>
<protein>
    <submittedName>
        <fullName evidence="2">Uncharacterized protein</fullName>
    </submittedName>
</protein>
<evidence type="ECO:0000313" key="3">
    <source>
        <dbReference type="Proteomes" id="UP000003303"/>
    </source>
</evidence>